<accession>A0A423W3C4</accession>
<dbReference type="OrthoDB" id="509124at2759"/>
<protein>
    <recommendedName>
        <fullName evidence="4">Coenzyme Q-binding protein COQ10 START domain-containing protein</fullName>
    </recommendedName>
</protein>
<feature type="signal peptide" evidence="1">
    <location>
        <begin position="1"/>
        <end position="19"/>
    </location>
</feature>
<evidence type="ECO:0000313" key="2">
    <source>
        <dbReference type="EMBL" id="ROV97823.1"/>
    </source>
</evidence>
<reference evidence="2 3" key="1">
    <citation type="submission" date="2015-09" db="EMBL/GenBank/DDBJ databases">
        <title>Host preference determinants of Valsa canker pathogens revealed by comparative genomics.</title>
        <authorList>
            <person name="Yin Z."/>
            <person name="Huang L."/>
        </authorList>
    </citation>
    <scope>NUCLEOTIDE SEQUENCE [LARGE SCALE GENOMIC DNA]</scope>
    <source>
        <strain evidence="2 3">SXYLt</strain>
    </source>
</reference>
<dbReference type="CDD" id="cd07822">
    <property type="entry name" value="SRPBCC_4"/>
    <property type="match status" value="1"/>
</dbReference>
<evidence type="ECO:0000313" key="3">
    <source>
        <dbReference type="Proteomes" id="UP000285146"/>
    </source>
</evidence>
<organism evidence="2 3">
    <name type="scientific">Cytospora leucostoma</name>
    <dbReference type="NCBI Taxonomy" id="1230097"/>
    <lineage>
        <taxon>Eukaryota</taxon>
        <taxon>Fungi</taxon>
        <taxon>Dikarya</taxon>
        <taxon>Ascomycota</taxon>
        <taxon>Pezizomycotina</taxon>
        <taxon>Sordariomycetes</taxon>
        <taxon>Sordariomycetidae</taxon>
        <taxon>Diaporthales</taxon>
        <taxon>Cytosporaceae</taxon>
        <taxon>Cytospora</taxon>
    </lineage>
</organism>
<sequence length="206" mass="22883">MQTHVLLIPAFVWILGANSISIATDTTNWTSVQCSTDPSTVLPTPTYGYTDSVFTVCAEYLINAPAELIYNTLVDFESYHLWNTFVVNIQLPSNVTSTPEDVYIGMQMTFTTVGLIPLINTTSPETVTVLDNDADAGYLLNAWGLLPISEHTNILVSQGDGVTRYVSYETYYQELLAAPILLLRPALQKQFEQQGEDLRTYVESLV</sequence>
<dbReference type="Proteomes" id="UP000285146">
    <property type="component" value="Unassembled WGS sequence"/>
</dbReference>
<evidence type="ECO:0000256" key="1">
    <source>
        <dbReference type="SAM" id="SignalP"/>
    </source>
</evidence>
<keyword evidence="3" id="KW-1185">Reference proteome</keyword>
<name>A0A423W3C4_9PEZI</name>
<proteinExistence type="predicted"/>
<gene>
    <name evidence="2" type="ORF">VPNG_08675</name>
</gene>
<dbReference type="InParanoid" id="A0A423W3C4"/>
<keyword evidence="1" id="KW-0732">Signal</keyword>
<evidence type="ECO:0008006" key="4">
    <source>
        <dbReference type="Google" id="ProtNLM"/>
    </source>
</evidence>
<feature type="chain" id="PRO_5019271933" description="Coenzyme Q-binding protein COQ10 START domain-containing protein" evidence="1">
    <location>
        <begin position="20"/>
        <end position="206"/>
    </location>
</feature>
<dbReference type="Gene3D" id="3.30.530.20">
    <property type="match status" value="1"/>
</dbReference>
<dbReference type="EMBL" id="LKEB01000063">
    <property type="protein sequence ID" value="ROV97823.1"/>
    <property type="molecule type" value="Genomic_DNA"/>
</dbReference>
<dbReference type="InterPro" id="IPR023393">
    <property type="entry name" value="START-like_dom_sf"/>
</dbReference>
<comment type="caution">
    <text evidence="2">The sequence shown here is derived from an EMBL/GenBank/DDBJ whole genome shotgun (WGS) entry which is preliminary data.</text>
</comment>
<dbReference type="AlphaFoldDB" id="A0A423W3C4"/>
<dbReference type="SUPFAM" id="SSF55961">
    <property type="entry name" value="Bet v1-like"/>
    <property type="match status" value="1"/>
</dbReference>